<dbReference type="EMBL" id="BJWL01000029">
    <property type="protein sequence ID" value="GFZ21926.1"/>
    <property type="molecule type" value="Genomic_DNA"/>
</dbReference>
<protein>
    <submittedName>
        <fullName evidence="1">Uncharacterized protein</fullName>
    </submittedName>
</protein>
<sequence length="124" mass="13675">MRKACLDKMAYVQDSNAAEQMQGTSGVVPECVMVWTVNKDCHQHVIGQSYEKETLVRVSQFVGGLADPRLALALAWLGSSHVEGCSSRQLGELCIRTLVYAGNIPGTLVLRLEWTIVGLHMWQS</sequence>
<keyword evidence="2" id="KW-1185">Reference proteome</keyword>
<reference evidence="1 2" key="1">
    <citation type="submission" date="2019-07" db="EMBL/GenBank/DDBJ databases">
        <title>De Novo Assembly of kiwifruit Actinidia rufa.</title>
        <authorList>
            <person name="Sugita-Konishi S."/>
            <person name="Sato K."/>
            <person name="Mori E."/>
            <person name="Abe Y."/>
            <person name="Kisaki G."/>
            <person name="Hamano K."/>
            <person name="Suezawa K."/>
            <person name="Otani M."/>
            <person name="Fukuda T."/>
            <person name="Manabe T."/>
            <person name="Gomi K."/>
            <person name="Tabuchi M."/>
            <person name="Akimitsu K."/>
            <person name="Kataoka I."/>
        </authorList>
    </citation>
    <scope>NUCLEOTIDE SEQUENCE [LARGE SCALE GENOMIC DNA]</scope>
    <source>
        <strain evidence="2">cv. Fuchu</strain>
    </source>
</reference>
<dbReference type="AlphaFoldDB" id="A0A7J0HFL5"/>
<comment type="caution">
    <text evidence="1">The sequence shown here is derived from an EMBL/GenBank/DDBJ whole genome shotgun (WGS) entry which is preliminary data.</text>
</comment>
<name>A0A7J0HFL5_9ERIC</name>
<accession>A0A7J0HFL5</accession>
<organism evidence="1 2">
    <name type="scientific">Actinidia rufa</name>
    <dbReference type="NCBI Taxonomy" id="165716"/>
    <lineage>
        <taxon>Eukaryota</taxon>
        <taxon>Viridiplantae</taxon>
        <taxon>Streptophyta</taxon>
        <taxon>Embryophyta</taxon>
        <taxon>Tracheophyta</taxon>
        <taxon>Spermatophyta</taxon>
        <taxon>Magnoliopsida</taxon>
        <taxon>eudicotyledons</taxon>
        <taxon>Gunneridae</taxon>
        <taxon>Pentapetalae</taxon>
        <taxon>asterids</taxon>
        <taxon>Ericales</taxon>
        <taxon>Actinidiaceae</taxon>
        <taxon>Actinidia</taxon>
    </lineage>
</organism>
<evidence type="ECO:0000313" key="2">
    <source>
        <dbReference type="Proteomes" id="UP000585474"/>
    </source>
</evidence>
<dbReference type="Proteomes" id="UP000585474">
    <property type="component" value="Unassembled WGS sequence"/>
</dbReference>
<evidence type="ECO:0000313" key="1">
    <source>
        <dbReference type="EMBL" id="GFZ21926.1"/>
    </source>
</evidence>
<gene>
    <name evidence="1" type="ORF">Acr_29g0010880</name>
</gene>
<proteinExistence type="predicted"/>